<dbReference type="EMBL" id="JUIV01000003">
    <property type="protein sequence ID" value="RYJ39688.1"/>
    <property type="molecule type" value="Genomic_DNA"/>
</dbReference>
<dbReference type="Pfam" id="PF19841">
    <property type="entry name" value="GldN"/>
    <property type="match status" value="1"/>
</dbReference>
<sequence>MMKVRNLLVAIVAVLGSLSSYAQSNLLNAKTADQIGVKTPAQRIFDNDKPLEYGYVNDRDILMGKTVWEIIDLNEKINFPLYFPVDTANIGPDRRSLYDVLTKGIRDGRITEVYTDSYFNTKKTLKDIQGALSRVDTTDAGRELINQYPDDYRTRVVKKKVVTGTGKNKKVNYVDQTVGPTRTVPAEYILKQDLTSADVSQYKIKGFWYFDKRQGDLKYRLLGICPVTPDVYTMNSDEKDYIELFWVFFPNAREVLHEAKAFNDKNSAAPISFDQILNSRRFNSVIYKEENVYGDREIKDYIKDNAQSQLLESERVKEKIRNFEEDMWNY</sequence>
<dbReference type="Proteomes" id="UP000290433">
    <property type="component" value="Unassembled WGS sequence"/>
</dbReference>
<name>A0A444W214_9FLAO</name>
<gene>
    <name evidence="2" type="ORF">NU08_1357</name>
</gene>
<reference evidence="2 3" key="1">
    <citation type="submission" date="2014-12" db="EMBL/GenBank/DDBJ databases">
        <title>Genome sequence of Flavobacterium anhuiense RCM74.</title>
        <authorList>
            <person name="Kim J.F."/>
            <person name="Song J.Y."/>
            <person name="Kwak M.-J."/>
            <person name="Lee S.-W."/>
        </authorList>
    </citation>
    <scope>NUCLEOTIDE SEQUENCE [LARGE SCALE GENOMIC DNA]</scope>
    <source>
        <strain evidence="2 3">RCM74</strain>
    </source>
</reference>
<feature type="chain" id="PRO_5019088421" evidence="1">
    <location>
        <begin position="23"/>
        <end position="330"/>
    </location>
</feature>
<evidence type="ECO:0000313" key="3">
    <source>
        <dbReference type="Proteomes" id="UP000290433"/>
    </source>
</evidence>
<evidence type="ECO:0000256" key="1">
    <source>
        <dbReference type="SAM" id="SignalP"/>
    </source>
</evidence>
<feature type="signal peptide" evidence="1">
    <location>
        <begin position="1"/>
        <end position="22"/>
    </location>
</feature>
<dbReference type="InterPro" id="IPR019847">
    <property type="entry name" value="Gliding_motility_assoc_GldN"/>
</dbReference>
<proteinExistence type="predicted"/>
<dbReference type="NCBIfam" id="TIGR03523">
    <property type="entry name" value="GldN"/>
    <property type="match status" value="1"/>
</dbReference>
<comment type="caution">
    <text evidence="2">The sequence shown here is derived from an EMBL/GenBank/DDBJ whole genome shotgun (WGS) entry which is preliminary data.</text>
</comment>
<keyword evidence="1" id="KW-0732">Signal</keyword>
<evidence type="ECO:0000313" key="2">
    <source>
        <dbReference type="EMBL" id="RYJ39688.1"/>
    </source>
</evidence>
<organism evidence="2 3">
    <name type="scientific">Flavobacterium anhuiense</name>
    <dbReference type="NCBI Taxonomy" id="459526"/>
    <lineage>
        <taxon>Bacteria</taxon>
        <taxon>Pseudomonadati</taxon>
        <taxon>Bacteroidota</taxon>
        <taxon>Flavobacteriia</taxon>
        <taxon>Flavobacteriales</taxon>
        <taxon>Flavobacteriaceae</taxon>
        <taxon>Flavobacterium</taxon>
    </lineage>
</organism>
<accession>A0A444W214</accession>
<protein>
    <submittedName>
        <fullName evidence="2">Protein GldO</fullName>
    </submittedName>
</protein>
<dbReference type="AlphaFoldDB" id="A0A444W214"/>